<gene>
    <name evidence="1" type="ORF">C823_01404</name>
</gene>
<evidence type="ECO:0000313" key="1">
    <source>
        <dbReference type="EMBL" id="EMZ32986.1"/>
    </source>
</evidence>
<dbReference type="PANTHER" id="PTHR33361">
    <property type="entry name" value="GLR0591 PROTEIN"/>
    <property type="match status" value="1"/>
</dbReference>
<keyword evidence="2" id="KW-1185">Reference proteome</keyword>
<comment type="caution">
    <text evidence="1">The sequence shown here is derived from an EMBL/GenBank/DDBJ whole genome shotgun (WGS) entry which is preliminary data.</text>
</comment>
<name>N2AY19_9FIRM</name>
<proteinExistence type="predicted"/>
<dbReference type="PANTHER" id="PTHR33361:SF2">
    <property type="entry name" value="DUF885 DOMAIN-CONTAINING PROTEIN"/>
    <property type="match status" value="1"/>
</dbReference>
<reference evidence="1 2" key="1">
    <citation type="journal article" date="2014" name="Genome Announc.">
        <title>Draft genome sequences of the altered schaedler flora, a defined bacterial community from gnotobiotic mice.</title>
        <authorList>
            <person name="Wannemuehler M.J."/>
            <person name="Overstreet A.M."/>
            <person name="Ward D.V."/>
            <person name="Phillips G.J."/>
        </authorList>
    </citation>
    <scope>NUCLEOTIDE SEQUENCE [LARGE SCALE GENOMIC DNA]</scope>
    <source>
        <strain evidence="1 2">ASF492</strain>
    </source>
</reference>
<accession>N2AY19</accession>
<dbReference type="Proteomes" id="UP000012589">
    <property type="component" value="Unassembled WGS sequence"/>
</dbReference>
<dbReference type="HOGENOM" id="CLU_018914_2_0_9"/>
<dbReference type="eggNOG" id="COG4805">
    <property type="taxonomic scope" value="Bacteria"/>
</dbReference>
<protein>
    <recommendedName>
        <fullName evidence="3">DUF885 domain-containing protein</fullName>
    </recommendedName>
</protein>
<dbReference type="PATRIC" id="fig|1235802.3.peg.1491"/>
<dbReference type="AlphaFoldDB" id="N2AY19"/>
<sequence>MKHFIFHKKTDAKKLPSSLPFPVYALCGFLLVICLYQQKYNSVHTSSSNTGAQTVNKENQESAFRHYLKKIFQTQITANTLNLHYTLADPSSAGISEYPVTFGEYSNQYESSRLAALENLKKELQQFDPSAMPLADQLTYDILNDTINRKLELAPYYYYDELLSSTGGVQAEYPILLAEYTFRTIKDVEEYLTLLSQYDKLFQQICAFEKEKAKRGLFMNETSVDHLIEQCHAFLPENSENSFWETTFKERLDQIKGLKKNEKKKYIDENHKLLQESVYPAYHKLIAVLKALKKEGKNPQGLCYFEEGKKYYELLVKSTTGSARSITELQKMTEDRREQALTELNHLTVSTASNGLLPYQTPEEILECLKTKIRTSFPTAPKASYVVKNVNEKLQDFLSPAFYLTAPMDQYTNNCIYINPGNNYNEIELFTTLAHEGYPGHLYQTIYSYSKKLSPVRYILYHGGYTEGWATYVEMLSYDYACPDQTLAKAFMLNQDATLSLYATIDMGVHYDGWTLADTVDFLGKYGISETAVISKIYQSIIENPGNYLKYYIGYLEFLQLKNKAKEYFGNDYSELLFHTAVLNMGSAPFYILEKYFVKYYNAAN</sequence>
<dbReference type="OrthoDB" id="9760040at2"/>
<dbReference type="Pfam" id="PF05960">
    <property type="entry name" value="DUF885"/>
    <property type="match status" value="2"/>
</dbReference>
<dbReference type="InterPro" id="IPR010281">
    <property type="entry name" value="DUF885"/>
</dbReference>
<dbReference type="EMBL" id="AQFT01000041">
    <property type="protein sequence ID" value="EMZ32986.1"/>
    <property type="molecule type" value="Genomic_DNA"/>
</dbReference>
<dbReference type="STRING" id="1235802.C823_01404"/>
<evidence type="ECO:0008006" key="3">
    <source>
        <dbReference type="Google" id="ProtNLM"/>
    </source>
</evidence>
<evidence type="ECO:0000313" key="2">
    <source>
        <dbReference type="Proteomes" id="UP000012589"/>
    </source>
</evidence>
<organism evidence="1 2">
    <name type="scientific">Eubacterium plexicaudatum ASF492</name>
    <dbReference type="NCBI Taxonomy" id="1235802"/>
    <lineage>
        <taxon>Bacteria</taxon>
        <taxon>Bacillati</taxon>
        <taxon>Bacillota</taxon>
        <taxon>Clostridia</taxon>
        <taxon>Eubacteriales</taxon>
        <taxon>Eubacteriaceae</taxon>
        <taxon>Eubacterium</taxon>
    </lineage>
</organism>